<dbReference type="Gene3D" id="3.40.50.10490">
    <property type="entry name" value="Glucose-6-phosphate isomerase like protein, domain 1"/>
    <property type="match status" value="2"/>
</dbReference>
<dbReference type="Pfam" id="PF01380">
    <property type="entry name" value="SIS"/>
    <property type="match status" value="1"/>
</dbReference>
<evidence type="ECO:0000256" key="2">
    <source>
        <dbReference type="ARBA" id="ARBA00012916"/>
    </source>
</evidence>
<protein>
    <recommendedName>
        <fullName evidence="3">Glutamine--fructose-6-phosphate aminotransferase [isomerizing]</fullName>
        <ecNumber evidence="2">2.6.1.16</ecNumber>
    </recommendedName>
</protein>
<keyword evidence="7" id="KW-1185">Reference proteome</keyword>
<dbReference type="EMBL" id="AP022610">
    <property type="protein sequence ID" value="BBZ29260.1"/>
    <property type="molecule type" value="Genomic_DNA"/>
</dbReference>
<comment type="catalytic activity">
    <reaction evidence="1">
        <text>D-fructose 6-phosphate + L-glutamine = D-glucosamine 6-phosphate + L-glutamate</text>
        <dbReference type="Rhea" id="RHEA:13237"/>
        <dbReference type="ChEBI" id="CHEBI:29985"/>
        <dbReference type="ChEBI" id="CHEBI:58359"/>
        <dbReference type="ChEBI" id="CHEBI:58725"/>
        <dbReference type="ChEBI" id="CHEBI:61527"/>
        <dbReference type="EC" id="2.6.1.16"/>
    </reaction>
</comment>
<evidence type="ECO:0000256" key="4">
    <source>
        <dbReference type="ARBA" id="ARBA00022737"/>
    </source>
</evidence>
<feature type="domain" description="SIS" evidence="5">
    <location>
        <begin position="267"/>
        <end position="408"/>
    </location>
</feature>
<dbReference type="CDD" id="cd05008">
    <property type="entry name" value="SIS_GlmS_GlmD_1"/>
    <property type="match status" value="1"/>
</dbReference>
<dbReference type="GO" id="GO:0006487">
    <property type="term" value="P:protein N-linked glycosylation"/>
    <property type="evidence" value="ECO:0007669"/>
    <property type="project" value="TreeGrafter"/>
</dbReference>
<feature type="domain" description="SIS" evidence="5">
    <location>
        <begin position="96"/>
        <end position="235"/>
    </location>
</feature>
<reference evidence="6 7" key="1">
    <citation type="journal article" date="2019" name="Emerg. Microbes Infect.">
        <title>Comprehensive subspecies identification of 175 nontuberculous mycobacteria species based on 7547 genomic profiles.</title>
        <authorList>
            <person name="Matsumoto Y."/>
            <person name="Kinjo T."/>
            <person name="Motooka D."/>
            <person name="Nabeya D."/>
            <person name="Jung N."/>
            <person name="Uechi K."/>
            <person name="Horii T."/>
            <person name="Iida T."/>
            <person name="Fujita J."/>
            <person name="Nakamura S."/>
        </authorList>
    </citation>
    <scope>NUCLEOTIDE SEQUENCE [LARGE SCALE GENOMIC DNA]</scope>
    <source>
        <strain evidence="6 7">JCM 13574</strain>
    </source>
</reference>
<evidence type="ECO:0000256" key="3">
    <source>
        <dbReference type="ARBA" id="ARBA00016090"/>
    </source>
</evidence>
<proteinExistence type="predicted"/>
<dbReference type="InterPro" id="IPR046348">
    <property type="entry name" value="SIS_dom_sf"/>
</dbReference>
<dbReference type="SUPFAM" id="SSF53697">
    <property type="entry name" value="SIS domain"/>
    <property type="match status" value="1"/>
</dbReference>
<dbReference type="PROSITE" id="PS51464">
    <property type="entry name" value="SIS"/>
    <property type="match status" value="2"/>
</dbReference>
<dbReference type="EC" id="2.6.1.16" evidence="2"/>
<dbReference type="InterPro" id="IPR035466">
    <property type="entry name" value="GlmS/AgaS_SIS"/>
</dbReference>
<dbReference type="PANTHER" id="PTHR10937:SF0">
    <property type="entry name" value="GLUTAMINE--FRUCTOSE-6-PHOSPHATE TRANSAMINASE (ISOMERIZING)"/>
    <property type="match status" value="1"/>
</dbReference>
<dbReference type="PANTHER" id="PTHR10937">
    <property type="entry name" value="GLUCOSAMINE--FRUCTOSE-6-PHOSPHATE AMINOTRANSFERASE, ISOMERIZING"/>
    <property type="match status" value="1"/>
</dbReference>
<accession>A0A7I7XJ93</accession>
<sequence length="408" mass="42926">MTAALATDRETGDPDRMTTLASPLLDPANGLLDDRQRAVVQRVSDAERAHILALPSNDPLDEKLRHRVRATGPELFGQPAAIRATLQLNATTLDAIADRLAGGVRRVVLVGCGDSLAVMVAARDALEGMLGVPCEPVQSLEFAYYQSRLADPDTAVVALSSSGETTRTVEALLAAQHRGSYTVAITNTAGSTLQTEASVALKIEATRVGWPTQSSTAALALLLELAIRVGERRVPAAAAELRAAFDALPDLMTDELNRLDPVVAAIAEHEVAAGVRHVLFSGGGPNLATAIVGAAKVKECTTLHATEIQVEEYHHYNSQKADEPLVLFAPAGPCVPRAVDTARDALRWGGRLYVVTSEAERAFGDCGGQVIALPNVPESLSPLLYLLPAQLVGYHLGLCSYDAAAAGG</sequence>
<dbReference type="GO" id="GO:0006002">
    <property type="term" value="P:fructose 6-phosphate metabolic process"/>
    <property type="evidence" value="ECO:0007669"/>
    <property type="project" value="TreeGrafter"/>
</dbReference>
<evidence type="ECO:0000313" key="6">
    <source>
        <dbReference type="EMBL" id="BBZ29260.1"/>
    </source>
</evidence>
<dbReference type="GO" id="GO:0004360">
    <property type="term" value="F:glutamine-fructose-6-phosphate transaminase (isomerizing) activity"/>
    <property type="evidence" value="ECO:0007669"/>
    <property type="project" value="UniProtKB-EC"/>
</dbReference>
<gene>
    <name evidence="6" type="ORF">MMAD_35550</name>
</gene>
<evidence type="ECO:0000259" key="5">
    <source>
        <dbReference type="PROSITE" id="PS51464"/>
    </source>
</evidence>
<dbReference type="InterPro" id="IPR001347">
    <property type="entry name" value="SIS_dom"/>
</dbReference>
<keyword evidence="4" id="KW-0677">Repeat</keyword>
<dbReference type="GO" id="GO:0097367">
    <property type="term" value="F:carbohydrate derivative binding"/>
    <property type="evidence" value="ECO:0007669"/>
    <property type="project" value="InterPro"/>
</dbReference>
<dbReference type="KEGG" id="mmag:MMAD_35550"/>
<evidence type="ECO:0000256" key="1">
    <source>
        <dbReference type="ARBA" id="ARBA00001031"/>
    </source>
</evidence>
<dbReference type="Proteomes" id="UP000466517">
    <property type="component" value="Chromosome"/>
</dbReference>
<name>A0A7I7XJ93_9MYCO</name>
<dbReference type="AlphaFoldDB" id="A0A7I7XJ93"/>
<evidence type="ECO:0000313" key="7">
    <source>
        <dbReference type="Proteomes" id="UP000466517"/>
    </source>
</evidence>
<dbReference type="RefSeq" id="WP_163739669.1">
    <property type="nucleotide sequence ID" value="NZ_AP022610.1"/>
</dbReference>
<organism evidence="6 7">
    <name type="scientific">Mycolicibacterium madagascariense</name>
    <dbReference type="NCBI Taxonomy" id="212765"/>
    <lineage>
        <taxon>Bacteria</taxon>
        <taxon>Bacillati</taxon>
        <taxon>Actinomycetota</taxon>
        <taxon>Actinomycetes</taxon>
        <taxon>Mycobacteriales</taxon>
        <taxon>Mycobacteriaceae</taxon>
        <taxon>Mycolicibacterium</taxon>
    </lineage>
</organism>
<dbReference type="GO" id="GO:0006047">
    <property type="term" value="P:UDP-N-acetylglucosamine metabolic process"/>
    <property type="evidence" value="ECO:0007669"/>
    <property type="project" value="TreeGrafter"/>
</dbReference>